<proteinExistence type="inferred from homology"/>
<keyword evidence="4" id="KW-0812">Transmembrane</keyword>
<evidence type="ECO:0000313" key="11">
    <source>
        <dbReference type="Proteomes" id="UP000663869"/>
    </source>
</evidence>
<dbReference type="GO" id="GO:0000139">
    <property type="term" value="C:Golgi membrane"/>
    <property type="evidence" value="ECO:0007669"/>
    <property type="project" value="UniProtKB-SubCell"/>
</dbReference>
<name>A0A817TVM4_9BILA</name>
<evidence type="ECO:0000256" key="8">
    <source>
        <dbReference type="ARBA" id="ARBA00023180"/>
    </source>
</evidence>
<evidence type="ECO:0000256" key="4">
    <source>
        <dbReference type="ARBA" id="ARBA00022692"/>
    </source>
</evidence>
<evidence type="ECO:0000313" key="10">
    <source>
        <dbReference type="EMBL" id="CAF3324801.1"/>
    </source>
</evidence>
<evidence type="ECO:0000256" key="1">
    <source>
        <dbReference type="ARBA" id="ARBA00004323"/>
    </source>
</evidence>
<organism evidence="10 11">
    <name type="scientific">Rotaria socialis</name>
    <dbReference type="NCBI Taxonomy" id="392032"/>
    <lineage>
        <taxon>Eukaryota</taxon>
        <taxon>Metazoa</taxon>
        <taxon>Spiralia</taxon>
        <taxon>Gnathifera</taxon>
        <taxon>Rotifera</taxon>
        <taxon>Eurotatoria</taxon>
        <taxon>Bdelloidea</taxon>
        <taxon>Philodinida</taxon>
        <taxon>Philodinidae</taxon>
        <taxon>Rotaria</taxon>
    </lineage>
</organism>
<comment type="similarity">
    <text evidence="2 9">Belongs to the sulfotransferase 2 family.</text>
</comment>
<evidence type="ECO:0000256" key="9">
    <source>
        <dbReference type="RuleBase" id="RU364020"/>
    </source>
</evidence>
<reference evidence="10" key="1">
    <citation type="submission" date="2021-02" db="EMBL/GenBank/DDBJ databases">
        <authorList>
            <person name="Nowell W R."/>
        </authorList>
    </citation>
    <scope>NUCLEOTIDE SEQUENCE</scope>
</reference>
<dbReference type="Proteomes" id="UP000663869">
    <property type="component" value="Unassembled WGS sequence"/>
</dbReference>
<dbReference type="EMBL" id="CAJNYU010000039">
    <property type="protein sequence ID" value="CAF3324801.1"/>
    <property type="molecule type" value="Genomic_DNA"/>
</dbReference>
<dbReference type="InterPro" id="IPR018011">
    <property type="entry name" value="Carb_sulfotrans_8-10"/>
</dbReference>
<keyword evidence="5" id="KW-1133">Transmembrane helix</keyword>
<dbReference type="GO" id="GO:0016051">
    <property type="term" value="P:carbohydrate biosynthetic process"/>
    <property type="evidence" value="ECO:0007669"/>
    <property type="project" value="InterPro"/>
</dbReference>
<dbReference type="PANTHER" id="PTHR12137:SF54">
    <property type="entry name" value="CARBOHYDRATE SULFOTRANSFERASE"/>
    <property type="match status" value="1"/>
</dbReference>
<keyword evidence="3 9" id="KW-0808">Transferase</keyword>
<keyword evidence="8 9" id="KW-0325">Glycoprotein</keyword>
<dbReference type="AlphaFoldDB" id="A0A817TVM4"/>
<keyword evidence="9" id="KW-0119">Carbohydrate metabolism</keyword>
<sequence>MVCQVSALQCYTGTDSQCFVMDTSYSQNGCGDGIPAKNCACAKYRIQCTPDDTACTTEEQRLKTVKWAYILTTDQMCKQMKQMPEIFREQKCCKKNKCNAPQSKSVKCMNMFTMDSGTGKQKKAHPASRRQNVIYLLVHGVYPKSFPNNVTIIHQPSNISLSNVSSSGKDRNNCMNDGKSSIQLLSNLVFRSEIINYLGFILRSKSIFYCSVPKVATRTFLKFITYLHIHDDLIPLLTHNSTLSNWNFQRKLNPFDFNDINQILSSPMKNSSQPSTFDSVSILKLLSSRLTNFNNINVTDFDIWSIYQRKNFPLTRPQTLSDVSLLFSSNFTRAIFVRHPLERLASAYVDKIASLTNEPFSLYDTIRREICRKYSSLYLTGTQRNYYIYHTQIAKNDTEPCHNVVPKFEHFIDYIMSNSIIDDVHWYPYSKLCYACLFKYNFIGKYETIEQDLARLLSKFGLESKHWNNENYFRTGKTKEYYKSIYANLNDQLLCNLKNVYEDDFTLFDYKMEDYLTNKNHISCSPAHKRQLTDSIYKN</sequence>
<dbReference type="Pfam" id="PF03567">
    <property type="entry name" value="Sulfotransfer_2"/>
    <property type="match status" value="1"/>
</dbReference>
<evidence type="ECO:0000256" key="3">
    <source>
        <dbReference type="ARBA" id="ARBA00022679"/>
    </source>
</evidence>
<dbReference type="PANTHER" id="PTHR12137">
    <property type="entry name" value="CARBOHYDRATE SULFOTRANSFERASE"/>
    <property type="match status" value="1"/>
</dbReference>
<evidence type="ECO:0000256" key="5">
    <source>
        <dbReference type="ARBA" id="ARBA00022989"/>
    </source>
</evidence>
<comment type="caution">
    <text evidence="10">The sequence shown here is derived from an EMBL/GenBank/DDBJ whole genome shotgun (WGS) entry which is preliminary data.</text>
</comment>
<evidence type="ECO:0000256" key="6">
    <source>
        <dbReference type="ARBA" id="ARBA00023034"/>
    </source>
</evidence>
<dbReference type="EC" id="2.8.2.-" evidence="9"/>
<dbReference type="InterPro" id="IPR005331">
    <property type="entry name" value="Sulfotransferase"/>
</dbReference>
<accession>A0A817TVM4</accession>
<evidence type="ECO:0000256" key="2">
    <source>
        <dbReference type="ARBA" id="ARBA00006339"/>
    </source>
</evidence>
<keyword evidence="7" id="KW-0472">Membrane</keyword>
<keyword evidence="9" id="KW-0735">Signal-anchor</keyword>
<gene>
    <name evidence="10" type="ORF">FME351_LOCUS1773</name>
</gene>
<evidence type="ECO:0000256" key="7">
    <source>
        <dbReference type="ARBA" id="ARBA00023136"/>
    </source>
</evidence>
<dbReference type="GO" id="GO:0008146">
    <property type="term" value="F:sulfotransferase activity"/>
    <property type="evidence" value="ECO:0007669"/>
    <property type="project" value="InterPro"/>
</dbReference>
<keyword evidence="6 9" id="KW-0333">Golgi apparatus</keyword>
<protein>
    <recommendedName>
        <fullName evidence="9">Carbohydrate sulfotransferase</fullName>
        <ecNumber evidence="9">2.8.2.-</ecNumber>
    </recommendedName>
</protein>
<comment type="subcellular location">
    <subcellularLocation>
        <location evidence="1 9">Golgi apparatus membrane</location>
        <topology evidence="1 9">Single-pass type II membrane protein</topology>
    </subcellularLocation>
</comment>